<organism evidence="1 2">
    <name type="scientific">Novosphingobium ginsenosidimutans</name>
    <dbReference type="NCBI Taxonomy" id="1176536"/>
    <lineage>
        <taxon>Bacteria</taxon>
        <taxon>Pseudomonadati</taxon>
        <taxon>Pseudomonadota</taxon>
        <taxon>Alphaproteobacteria</taxon>
        <taxon>Sphingomonadales</taxon>
        <taxon>Sphingomonadaceae</taxon>
        <taxon>Novosphingobium</taxon>
    </lineage>
</organism>
<sequence length="66" mass="7255">MGSKNNNDEHQLCQLLVDLDACLNLADNLQLPLVAISICEAADKVRAEIRRVNRGKEHSGASRNVN</sequence>
<name>A0A5B8S6D7_9SPHN</name>
<gene>
    <name evidence="1" type="ORF">FRF71_07480</name>
</gene>
<dbReference type="KEGG" id="ngf:FRF71_07480"/>
<accession>A0A5B8S6D7</accession>
<keyword evidence="2" id="KW-1185">Reference proteome</keyword>
<reference evidence="1 2" key="1">
    <citation type="journal article" date="2013" name="J. Microbiol. Biotechnol.">
        <title>Novosphingobium ginsenosidimutans sp. nov., with the ability to convert ginsenoside.</title>
        <authorList>
            <person name="Kim J.K."/>
            <person name="He D."/>
            <person name="Liu Q.M."/>
            <person name="Park H.Y."/>
            <person name="Jung M.S."/>
            <person name="Yoon M.H."/>
            <person name="Kim S.C."/>
            <person name="Im W.T."/>
        </authorList>
    </citation>
    <scope>NUCLEOTIDE SEQUENCE [LARGE SCALE GENOMIC DNA]</scope>
    <source>
        <strain evidence="1 2">FW-6</strain>
    </source>
</reference>
<dbReference type="AlphaFoldDB" id="A0A5B8S6D7"/>
<proteinExistence type="predicted"/>
<dbReference type="Proteomes" id="UP000321172">
    <property type="component" value="Chromosome"/>
</dbReference>
<evidence type="ECO:0000313" key="1">
    <source>
        <dbReference type="EMBL" id="QEA15985.1"/>
    </source>
</evidence>
<dbReference type="RefSeq" id="WP_147090017.1">
    <property type="nucleotide sequence ID" value="NZ_BAABJD010000001.1"/>
</dbReference>
<dbReference type="EMBL" id="CP042345">
    <property type="protein sequence ID" value="QEA15985.1"/>
    <property type="molecule type" value="Genomic_DNA"/>
</dbReference>
<protein>
    <submittedName>
        <fullName evidence="1">Uncharacterized protein</fullName>
    </submittedName>
</protein>
<evidence type="ECO:0000313" key="2">
    <source>
        <dbReference type="Proteomes" id="UP000321172"/>
    </source>
</evidence>